<keyword evidence="10" id="KW-1185">Reference proteome</keyword>
<evidence type="ECO:0000259" key="7">
    <source>
        <dbReference type="Pfam" id="PF04542"/>
    </source>
</evidence>
<dbReference type="InterPro" id="IPR014284">
    <property type="entry name" value="RNA_pol_sigma-70_dom"/>
</dbReference>
<evidence type="ECO:0000256" key="3">
    <source>
        <dbReference type="ARBA" id="ARBA00023082"/>
    </source>
</evidence>
<dbReference type="PANTHER" id="PTHR43133:SF8">
    <property type="entry name" value="RNA POLYMERASE SIGMA FACTOR HI_1459-RELATED"/>
    <property type="match status" value="1"/>
</dbReference>
<dbReference type="InterPro" id="IPR013325">
    <property type="entry name" value="RNA_pol_sigma_r2"/>
</dbReference>
<feature type="compositionally biased region" description="Gly residues" evidence="6">
    <location>
        <begin position="265"/>
        <end position="314"/>
    </location>
</feature>
<evidence type="ECO:0000313" key="9">
    <source>
        <dbReference type="EMBL" id="MFC6092585.1"/>
    </source>
</evidence>
<organism evidence="9 10">
    <name type="scientific">Saccharothrix lopnurensis</name>
    <dbReference type="NCBI Taxonomy" id="1670621"/>
    <lineage>
        <taxon>Bacteria</taxon>
        <taxon>Bacillati</taxon>
        <taxon>Actinomycetota</taxon>
        <taxon>Actinomycetes</taxon>
        <taxon>Pseudonocardiales</taxon>
        <taxon>Pseudonocardiaceae</taxon>
        <taxon>Saccharothrix</taxon>
    </lineage>
</organism>
<dbReference type="NCBIfam" id="TIGR02937">
    <property type="entry name" value="sigma70-ECF"/>
    <property type="match status" value="1"/>
</dbReference>
<dbReference type="Gene3D" id="1.10.10.1320">
    <property type="entry name" value="Anti-sigma factor, zinc-finger domain"/>
    <property type="match status" value="1"/>
</dbReference>
<dbReference type="InterPro" id="IPR013324">
    <property type="entry name" value="RNA_pol_sigma_r3/r4-like"/>
</dbReference>
<dbReference type="SUPFAM" id="SSF88659">
    <property type="entry name" value="Sigma3 and sigma4 domains of RNA polymerase sigma factors"/>
    <property type="match status" value="1"/>
</dbReference>
<keyword evidence="2" id="KW-0805">Transcription regulation</keyword>
<dbReference type="EMBL" id="JBHSQO010000030">
    <property type="protein sequence ID" value="MFC6092585.1"/>
    <property type="molecule type" value="Genomic_DNA"/>
</dbReference>
<dbReference type="InterPro" id="IPR036388">
    <property type="entry name" value="WH-like_DNA-bd_sf"/>
</dbReference>
<evidence type="ECO:0000256" key="5">
    <source>
        <dbReference type="ARBA" id="ARBA00023163"/>
    </source>
</evidence>
<dbReference type="Proteomes" id="UP001596220">
    <property type="component" value="Unassembled WGS sequence"/>
</dbReference>
<dbReference type="Pfam" id="PF04542">
    <property type="entry name" value="Sigma70_r2"/>
    <property type="match status" value="1"/>
</dbReference>
<evidence type="ECO:0000256" key="2">
    <source>
        <dbReference type="ARBA" id="ARBA00023015"/>
    </source>
</evidence>
<dbReference type="PANTHER" id="PTHR43133">
    <property type="entry name" value="RNA POLYMERASE ECF-TYPE SIGMA FACTO"/>
    <property type="match status" value="1"/>
</dbReference>
<evidence type="ECO:0000313" key="10">
    <source>
        <dbReference type="Proteomes" id="UP001596220"/>
    </source>
</evidence>
<dbReference type="Gene3D" id="1.10.10.10">
    <property type="entry name" value="Winged helix-like DNA-binding domain superfamily/Winged helix DNA-binding domain"/>
    <property type="match status" value="1"/>
</dbReference>
<feature type="region of interest" description="Disordered" evidence="6">
    <location>
        <begin position="348"/>
        <end position="423"/>
    </location>
</feature>
<feature type="region of interest" description="Disordered" evidence="6">
    <location>
        <begin position="258"/>
        <end position="318"/>
    </location>
</feature>
<protein>
    <submittedName>
        <fullName evidence="9">Sigma-70 family RNA polymerase sigma factor</fullName>
    </submittedName>
</protein>
<feature type="compositionally biased region" description="Polar residues" evidence="6">
    <location>
        <begin position="348"/>
        <end position="371"/>
    </location>
</feature>
<sequence>MRGGAVRSYGQLYSRHVAAARNLARQLSRSPVEADDLVSDAFAKVLLVLRGGRGPDEAFRPYLLTTLRHTAYDRTRHERRVELAGDLEAVSGVERAVSQPFHDTAVAELERSLAARAFASLPERWRVVLWHTEVEGQSHADVAPLLGLTTNGVAAIAYRAREGLRKAYVQAHVVQDPGGRCRAAVSRLGAWTRRGLSARETAQVESHLDECLDCRSLAAELTDVSGALRAVVAPLVLGAGAAGYLATAGNGQAAAVSGGAAASGATGGGSGAGGPGTGSGAGDPGAGSGSGSGTGGGNGPGTGGGGSGAGGPGSGNATSPAQWLGAAAAATAVLVAVLAGTNTTRQAIVPTAGSTPTPTRVAGSTATAPEQTPSPGATTTTAPTTTGATTSSTTGPATVAPPVVTTTTGTTTTTPVEQVGGELTPIVPTTFATGTGGPPTELPVVVHNTGLVPLPPPVLALALPDDVRVVGPGQSLLGRRLVALDGAAGQARVGCPSSRGTVTCTAERALAPGESVTFVLRVLAGPAAVSGAITGTVTAGALYATPVRVPVTITPR</sequence>
<dbReference type="InterPro" id="IPR041916">
    <property type="entry name" value="Anti_sigma_zinc_sf"/>
</dbReference>
<name>A0ABW1PBY1_9PSEU</name>
<dbReference type="InterPro" id="IPR027383">
    <property type="entry name" value="Znf_put"/>
</dbReference>
<feature type="compositionally biased region" description="Low complexity" evidence="6">
    <location>
        <begin position="373"/>
        <end position="416"/>
    </location>
</feature>
<gene>
    <name evidence="9" type="ORF">ACFP3R_25200</name>
</gene>
<dbReference type="RefSeq" id="WP_380638931.1">
    <property type="nucleotide sequence ID" value="NZ_JBHSQO010000030.1"/>
</dbReference>
<proteinExistence type="inferred from homology"/>
<accession>A0ABW1PBY1</accession>
<evidence type="ECO:0000256" key="4">
    <source>
        <dbReference type="ARBA" id="ARBA00023125"/>
    </source>
</evidence>
<reference evidence="10" key="1">
    <citation type="journal article" date="2019" name="Int. J. Syst. Evol. Microbiol.">
        <title>The Global Catalogue of Microorganisms (GCM) 10K type strain sequencing project: providing services to taxonomists for standard genome sequencing and annotation.</title>
        <authorList>
            <consortium name="The Broad Institute Genomics Platform"/>
            <consortium name="The Broad Institute Genome Sequencing Center for Infectious Disease"/>
            <person name="Wu L."/>
            <person name="Ma J."/>
        </authorList>
    </citation>
    <scope>NUCLEOTIDE SEQUENCE [LARGE SCALE GENOMIC DNA]</scope>
    <source>
        <strain evidence="10">CGMCC 4.7246</strain>
    </source>
</reference>
<comment type="similarity">
    <text evidence="1">Belongs to the sigma-70 factor family. ECF subfamily.</text>
</comment>
<evidence type="ECO:0000259" key="8">
    <source>
        <dbReference type="Pfam" id="PF13490"/>
    </source>
</evidence>
<feature type="domain" description="Putative zinc-finger" evidence="8">
    <location>
        <begin position="181"/>
        <end position="215"/>
    </location>
</feature>
<dbReference type="InterPro" id="IPR039425">
    <property type="entry name" value="RNA_pol_sigma-70-like"/>
</dbReference>
<evidence type="ECO:0000256" key="1">
    <source>
        <dbReference type="ARBA" id="ARBA00010641"/>
    </source>
</evidence>
<keyword evidence="4" id="KW-0238">DNA-binding</keyword>
<comment type="caution">
    <text evidence="9">The sequence shown here is derived from an EMBL/GenBank/DDBJ whole genome shotgun (WGS) entry which is preliminary data.</text>
</comment>
<feature type="domain" description="RNA polymerase sigma-70 region 2" evidence="7">
    <location>
        <begin position="12"/>
        <end position="80"/>
    </location>
</feature>
<keyword evidence="3" id="KW-0731">Sigma factor</keyword>
<dbReference type="SUPFAM" id="SSF88946">
    <property type="entry name" value="Sigma2 domain of RNA polymerase sigma factors"/>
    <property type="match status" value="1"/>
</dbReference>
<keyword evidence="5" id="KW-0804">Transcription</keyword>
<dbReference type="Pfam" id="PF13490">
    <property type="entry name" value="zf-HC2"/>
    <property type="match status" value="1"/>
</dbReference>
<dbReference type="Gene3D" id="1.10.1740.10">
    <property type="match status" value="1"/>
</dbReference>
<dbReference type="InterPro" id="IPR007627">
    <property type="entry name" value="RNA_pol_sigma70_r2"/>
</dbReference>
<evidence type="ECO:0000256" key="6">
    <source>
        <dbReference type="SAM" id="MobiDB-lite"/>
    </source>
</evidence>